<feature type="non-terminal residue" evidence="1">
    <location>
        <position position="108"/>
    </location>
</feature>
<sequence>MRRILPALVIALEDPSIYEGFPFYECLAATRYLVDFSLICTYQFHTETSLGYLKTYLEGFHKHKHARYLDHGACWKIPKLHLLSHFIESIEKFGYLQQYSSEVGETLH</sequence>
<reference evidence="1 2" key="1">
    <citation type="journal article" date="2018" name="Nat. Ecol. Evol.">
        <title>Pezizomycetes genomes reveal the molecular basis of ectomycorrhizal truffle lifestyle.</title>
        <authorList>
            <person name="Murat C."/>
            <person name="Payen T."/>
            <person name="Noel B."/>
            <person name="Kuo A."/>
            <person name="Morin E."/>
            <person name="Chen J."/>
            <person name="Kohler A."/>
            <person name="Krizsan K."/>
            <person name="Balestrini R."/>
            <person name="Da Silva C."/>
            <person name="Montanini B."/>
            <person name="Hainaut M."/>
            <person name="Levati E."/>
            <person name="Barry K.W."/>
            <person name="Belfiori B."/>
            <person name="Cichocki N."/>
            <person name="Clum A."/>
            <person name="Dockter R.B."/>
            <person name="Fauchery L."/>
            <person name="Guy J."/>
            <person name="Iotti M."/>
            <person name="Le Tacon F."/>
            <person name="Lindquist E.A."/>
            <person name="Lipzen A."/>
            <person name="Malagnac F."/>
            <person name="Mello A."/>
            <person name="Molinier V."/>
            <person name="Miyauchi S."/>
            <person name="Poulain J."/>
            <person name="Riccioni C."/>
            <person name="Rubini A."/>
            <person name="Sitrit Y."/>
            <person name="Splivallo R."/>
            <person name="Traeger S."/>
            <person name="Wang M."/>
            <person name="Zifcakova L."/>
            <person name="Wipf D."/>
            <person name="Zambonelli A."/>
            <person name="Paolocci F."/>
            <person name="Nowrousian M."/>
            <person name="Ottonello S."/>
            <person name="Baldrian P."/>
            <person name="Spatafora J.W."/>
            <person name="Henrissat B."/>
            <person name="Nagy L.G."/>
            <person name="Aury J.M."/>
            <person name="Wincker P."/>
            <person name="Grigoriev I.V."/>
            <person name="Bonfante P."/>
            <person name="Martin F.M."/>
        </authorList>
    </citation>
    <scope>NUCLEOTIDE SEQUENCE [LARGE SCALE GENOMIC DNA]</scope>
    <source>
        <strain evidence="1 2">RN42</strain>
    </source>
</reference>
<dbReference type="STRING" id="1160509.A0A3N4HAC8"/>
<dbReference type="AlphaFoldDB" id="A0A3N4HAC8"/>
<name>A0A3N4HAC8_ASCIM</name>
<evidence type="ECO:0000313" key="2">
    <source>
        <dbReference type="Proteomes" id="UP000275078"/>
    </source>
</evidence>
<dbReference type="Proteomes" id="UP000275078">
    <property type="component" value="Unassembled WGS sequence"/>
</dbReference>
<dbReference type="EMBL" id="ML120317">
    <property type="protein sequence ID" value="RPA70516.1"/>
    <property type="molecule type" value="Genomic_DNA"/>
</dbReference>
<proteinExistence type="predicted"/>
<gene>
    <name evidence="1" type="ORF">BJ508DRAFT_219179</name>
</gene>
<accession>A0A3N4HAC8</accession>
<organism evidence="1 2">
    <name type="scientific">Ascobolus immersus RN42</name>
    <dbReference type="NCBI Taxonomy" id="1160509"/>
    <lineage>
        <taxon>Eukaryota</taxon>
        <taxon>Fungi</taxon>
        <taxon>Dikarya</taxon>
        <taxon>Ascomycota</taxon>
        <taxon>Pezizomycotina</taxon>
        <taxon>Pezizomycetes</taxon>
        <taxon>Pezizales</taxon>
        <taxon>Ascobolaceae</taxon>
        <taxon>Ascobolus</taxon>
    </lineage>
</organism>
<dbReference type="OrthoDB" id="5413179at2759"/>
<protein>
    <submittedName>
        <fullName evidence="1">Uncharacterized protein</fullName>
    </submittedName>
</protein>
<keyword evidence="2" id="KW-1185">Reference proteome</keyword>
<evidence type="ECO:0000313" key="1">
    <source>
        <dbReference type="EMBL" id="RPA70516.1"/>
    </source>
</evidence>